<keyword evidence="7" id="KW-0472">Membrane</keyword>
<dbReference type="GO" id="GO:0006635">
    <property type="term" value="P:fatty acid beta-oxidation"/>
    <property type="evidence" value="ECO:0007669"/>
    <property type="project" value="TreeGrafter"/>
</dbReference>
<dbReference type="AlphaFoldDB" id="A0A7J6VP82"/>
<keyword evidence="6" id="KW-0443">Lipid metabolism</keyword>
<dbReference type="CDD" id="cd06558">
    <property type="entry name" value="crotonase-like"/>
    <property type="match status" value="1"/>
</dbReference>
<dbReference type="GO" id="GO:0005777">
    <property type="term" value="C:peroxisome"/>
    <property type="evidence" value="ECO:0007669"/>
    <property type="project" value="TreeGrafter"/>
</dbReference>
<dbReference type="GO" id="GO:0004165">
    <property type="term" value="F:delta(3)-delta(2)-enoyl-CoA isomerase activity"/>
    <property type="evidence" value="ECO:0007669"/>
    <property type="project" value="UniProtKB-EC"/>
</dbReference>
<keyword evidence="7" id="KW-0812">Transmembrane</keyword>
<dbReference type="EC" id="5.3.3.8" evidence="5"/>
<evidence type="ECO:0000256" key="4">
    <source>
        <dbReference type="ARBA" id="ARBA00005254"/>
    </source>
</evidence>
<reference evidence="8 9" key="1">
    <citation type="submission" date="2020-06" db="EMBL/GenBank/DDBJ databases">
        <title>Transcriptomic and genomic resources for Thalictrum thalictroides and T. hernandezii: Facilitating candidate gene discovery in an emerging model plant lineage.</title>
        <authorList>
            <person name="Arias T."/>
            <person name="Riano-Pachon D.M."/>
            <person name="Di Stilio V.S."/>
        </authorList>
    </citation>
    <scope>NUCLEOTIDE SEQUENCE [LARGE SCALE GENOMIC DNA]</scope>
    <source>
        <strain evidence="9">cv. WT478/WT964</strain>
        <tissue evidence="8">Leaves</tissue>
    </source>
</reference>
<comment type="catalytic activity">
    <reaction evidence="2">
        <text>a (3E)-enoyl-CoA = a 4-saturated (2E)-enoyl-CoA</text>
        <dbReference type="Rhea" id="RHEA:45228"/>
        <dbReference type="ChEBI" id="CHEBI:58521"/>
        <dbReference type="ChEBI" id="CHEBI:85097"/>
        <dbReference type="EC" id="5.3.3.8"/>
    </reaction>
</comment>
<gene>
    <name evidence="8" type="ORF">FRX31_023499</name>
</gene>
<dbReference type="SUPFAM" id="SSF52096">
    <property type="entry name" value="ClpP/crotonase"/>
    <property type="match status" value="1"/>
</dbReference>
<comment type="pathway">
    <text evidence="3">Lipid metabolism; fatty acid beta-oxidation.</text>
</comment>
<name>A0A7J6VP82_THATH</name>
<proteinExistence type="inferred from homology"/>
<dbReference type="FunFam" id="3.90.226.10:FF:000049">
    <property type="entry name" value="Enoyl-CoA delta isomerase 3"/>
    <property type="match status" value="1"/>
</dbReference>
<dbReference type="PANTHER" id="PTHR11941">
    <property type="entry name" value="ENOYL-COA HYDRATASE-RELATED"/>
    <property type="match status" value="1"/>
</dbReference>
<dbReference type="PANTHER" id="PTHR11941:SF75">
    <property type="entry name" value="ENOYL-COA HYDRATASE_ISOMERASE FAMILY PROTEIN"/>
    <property type="match status" value="1"/>
</dbReference>
<feature type="transmembrane region" description="Helical" evidence="7">
    <location>
        <begin position="90"/>
        <end position="119"/>
    </location>
</feature>
<protein>
    <recommendedName>
        <fullName evidence="5">Delta(3)-Delta(2)-enoyl-CoA isomerase</fullName>
        <ecNumber evidence="5">5.3.3.8</ecNumber>
    </recommendedName>
</protein>
<sequence>MCTLETRGNIFLLTLTGNTEHRLSRTLISQIRSLLSQIRSESKSKPGSVLITTAEKGKFFSNGLDLAWAESDGKSHYRDRLIQMTFEFKLLIADLISLPLPTIAAVTGHAAAAGFMLAIAHDYVLMRKDRGVLYMSEIDIGLTFADYFMELMRARFGSPSNLRDLVLQGVKVKGEEGMKMGIIDSVYDSPEETVEAAMRLGDKLSLRKWHGEVYAEIRKHTLKDVSLVLGLVHKVVMAPRL</sequence>
<accession>A0A7J6VP82</accession>
<evidence type="ECO:0000313" key="9">
    <source>
        <dbReference type="Proteomes" id="UP000554482"/>
    </source>
</evidence>
<dbReference type="Proteomes" id="UP000554482">
    <property type="component" value="Unassembled WGS sequence"/>
</dbReference>
<dbReference type="Pfam" id="PF00378">
    <property type="entry name" value="ECH_1"/>
    <property type="match status" value="1"/>
</dbReference>
<evidence type="ECO:0000256" key="1">
    <source>
        <dbReference type="ARBA" id="ARBA00000452"/>
    </source>
</evidence>
<dbReference type="Gene3D" id="3.90.226.10">
    <property type="entry name" value="2-enoyl-CoA Hydratase, Chain A, domain 1"/>
    <property type="match status" value="1"/>
</dbReference>
<dbReference type="InterPro" id="IPR029045">
    <property type="entry name" value="ClpP/crotonase-like_dom_sf"/>
</dbReference>
<keyword evidence="9" id="KW-1185">Reference proteome</keyword>
<organism evidence="8 9">
    <name type="scientific">Thalictrum thalictroides</name>
    <name type="common">Rue-anemone</name>
    <name type="synonym">Anemone thalictroides</name>
    <dbReference type="NCBI Taxonomy" id="46969"/>
    <lineage>
        <taxon>Eukaryota</taxon>
        <taxon>Viridiplantae</taxon>
        <taxon>Streptophyta</taxon>
        <taxon>Embryophyta</taxon>
        <taxon>Tracheophyta</taxon>
        <taxon>Spermatophyta</taxon>
        <taxon>Magnoliopsida</taxon>
        <taxon>Ranunculales</taxon>
        <taxon>Ranunculaceae</taxon>
        <taxon>Thalictroideae</taxon>
        <taxon>Thalictrum</taxon>
    </lineage>
</organism>
<evidence type="ECO:0000256" key="3">
    <source>
        <dbReference type="ARBA" id="ARBA00005005"/>
    </source>
</evidence>
<keyword evidence="7" id="KW-1133">Transmembrane helix</keyword>
<dbReference type="OrthoDB" id="410701at2759"/>
<evidence type="ECO:0000256" key="6">
    <source>
        <dbReference type="ARBA" id="ARBA00023098"/>
    </source>
</evidence>
<comment type="caution">
    <text evidence="8">The sequence shown here is derived from an EMBL/GenBank/DDBJ whole genome shotgun (WGS) entry which is preliminary data.</text>
</comment>
<keyword evidence="8" id="KW-0413">Isomerase</keyword>
<comment type="similarity">
    <text evidence="4">Belongs to the enoyl-CoA hydratase/isomerase family.</text>
</comment>
<evidence type="ECO:0000313" key="8">
    <source>
        <dbReference type="EMBL" id="KAF5186914.1"/>
    </source>
</evidence>
<dbReference type="EMBL" id="JABWDY010028693">
    <property type="protein sequence ID" value="KAF5186914.1"/>
    <property type="molecule type" value="Genomic_DNA"/>
</dbReference>
<evidence type="ECO:0000256" key="2">
    <source>
        <dbReference type="ARBA" id="ARBA00000765"/>
    </source>
</evidence>
<evidence type="ECO:0000256" key="7">
    <source>
        <dbReference type="SAM" id="Phobius"/>
    </source>
</evidence>
<comment type="catalytic activity">
    <reaction evidence="1">
        <text>a (3Z)-enoyl-CoA = a 4-saturated (2E)-enoyl-CoA</text>
        <dbReference type="Rhea" id="RHEA:45900"/>
        <dbReference type="ChEBI" id="CHEBI:85097"/>
        <dbReference type="ChEBI" id="CHEBI:85489"/>
        <dbReference type="EC" id="5.3.3.8"/>
    </reaction>
</comment>
<evidence type="ECO:0000256" key="5">
    <source>
        <dbReference type="ARBA" id="ARBA00012064"/>
    </source>
</evidence>
<dbReference type="InterPro" id="IPR001753">
    <property type="entry name" value="Enoyl-CoA_hydra/iso"/>
</dbReference>